<dbReference type="InterPro" id="IPR001628">
    <property type="entry name" value="Znf_hrmn_rcpt"/>
</dbReference>
<evidence type="ECO:0000256" key="4">
    <source>
        <dbReference type="ARBA" id="ARBA00022833"/>
    </source>
</evidence>
<keyword evidence="9" id="KW-0539">Nucleus</keyword>
<dbReference type="GO" id="GO:0008270">
    <property type="term" value="F:zinc ion binding"/>
    <property type="evidence" value="ECO:0007669"/>
    <property type="project" value="UniProtKB-KW"/>
</dbReference>
<evidence type="ECO:0000313" key="11">
    <source>
        <dbReference type="EMBL" id="CAD2207357.1"/>
    </source>
</evidence>
<dbReference type="InterPro" id="IPR050274">
    <property type="entry name" value="Nuclear_hormone_rcpt_NR2"/>
</dbReference>
<evidence type="ECO:0000313" key="12">
    <source>
        <dbReference type="Proteomes" id="UP000580250"/>
    </source>
</evidence>
<dbReference type="GO" id="GO:0043565">
    <property type="term" value="F:sequence-specific DNA binding"/>
    <property type="evidence" value="ECO:0007669"/>
    <property type="project" value="InterPro"/>
</dbReference>
<evidence type="ECO:0000256" key="9">
    <source>
        <dbReference type="ARBA" id="ARBA00023242"/>
    </source>
</evidence>
<dbReference type="SUPFAM" id="SSF57716">
    <property type="entry name" value="Glucocorticoid receptor-like (DNA-binding domain)"/>
    <property type="match status" value="1"/>
</dbReference>
<keyword evidence="3" id="KW-0863">Zinc-finger</keyword>
<evidence type="ECO:0000259" key="10">
    <source>
        <dbReference type="PROSITE" id="PS51030"/>
    </source>
</evidence>
<dbReference type="PROSITE" id="PS00031">
    <property type="entry name" value="NUCLEAR_REC_DBD_1"/>
    <property type="match status" value="1"/>
</dbReference>
<keyword evidence="8" id="KW-0675">Receptor</keyword>
<dbReference type="SMART" id="SM00399">
    <property type="entry name" value="ZnF_C4"/>
    <property type="match status" value="1"/>
</dbReference>
<dbReference type="AlphaFoldDB" id="A0A6V7Y9G2"/>
<dbReference type="GO" id="GO:0003700">
    <property type="term" value="F:DNA-binding transcription factor activity"/>
    <property type="evidence" value="ECO:0007669"/>
    <property type="project" value="InterPro"/>
</dbReference>
<dbReference type="Proteomes" id="UP000580250">
    <property type="component" value="Unassembled WGS sequence"/>
</dbReference>
<dbReference type="InterPro" id="IPR013088">
    <property type="entry name" value="Znf_NHR/GATA"/>
</dbReference>
<name>A0A6V7Y9G2_MELEN</name>
<reference evidence="11 12" key="1">
    <citation type="submission" date="2020-08" db="EMBL/GenBank/DDBJ databases">
        <authorList>
            <person name="Koutsovoulos G."/>
            <person name="Danchin GJ E."/>
        </authorList>
    </citation>
    <scope>NUCLEOTIDE SEQUENCE [LARGE SCALE GENOMIC DNA]</scope>
</reference>
<accession>A0A6V7Y9G2</accession>
<keyword evidence="6" id="KW-0238">DNA-binding</keyword>
<comment type="similarity">
    <text evidence="1">Belongs to the nuclear hormone receptor family.</text>
</comment>
<sequence>MESNFIKQCKVCGTKENVCFHYGVRTCRSCGAFFRRYLENETKRKYKCKCLSKQLSNENKDGKSETNLPKCRKCRLEKCLSVGMKRLNVVYLRQDLCHDEMKEGRKEINLSNPQIVDISNTDRQQINSILPIIEAQKRIMHAFNDLDDIFLKGPILFEEIISSNFNIFRLTGTFSPNPSPIPFDEFKSWESSFKDKGIINKSWHKYFLVDRLLCVGIAKSLPVFDKLTLSDQVIEAIYILYLANFSLSLVEKKMKIILPWVFYQVDSESFYP</sequence>
<comment type="caution">
    <text evidence="11">The sequence shown here is derived from an EMBL/GenBank/DDBJ whole genome shotgun (WGS) entry which is preliminary data.</text>
</comment>
<keyword evidence="2" id="KW-0479">Metal-binding</keyword>
<dbReference type="PRINTS" id="PR00047">
    <property type="entry name" value="STROIDFINGER"/>
</dbReference>
<dbReference type="EMBL" id="CAJEWN010003341">
    <property type="protein sequence ID" value="CAD2207357.1"/>
    <property type="molecule type" value="Genomic_DNA"/>
</dbReference>
<evidence type="ECO:0000256" key="1">
    <source>
        <dbReference type="ARBA" id="ARBA00005993"/>
    </source>
</evidence>
<evidence type="ECO:0000256" key="2">
    <source>
        <dbReference type="ARBA" id="ARBA00022723"/>
    </source>
</evidence>
<evidence type="ECO:0000256" key="3">
    <source>
        <dbReference type="ARBA" id="ARBA00022771"/>
    </source>
</evidence>
<organism evidence="11 12">
    <name type="scientific">Meloidogyne enterolobii</name>
    <name type="common">Root-knot nematode worm</name>
    <name type="synonym">Meloidogyne mayaguensis</name>
    <dbReference type="NCBI Taxonomy" id="390850"/>
    <lineage>
        <taxon>Eukaryota</taxon>
        <taxon>Metazoa</taxon>
        <taxon>Ecdysozoa</taxon>
        <taxon>Nematoda</taxon>
        <taxon>Chromadorea</taxon>
        <taxon>Rhabditida</taxon>
        <taxon>Tylenchina</taxon>
        <taxon>Tylenchomorpha</taxon>
        <taxon>Tylenchoidea</taxon>
        <taxon>Meloidogynidae</taxon>
        <taxon>Meloidogyninae</taxon>
        <taxon>Meloidogyne</taxon>
    </lineage>
</organism>
<evidence type="ECO:0000256" key="5">
    <source>
        <dbReference type="ARBA" id="ARBA00023015"/>
    </source>
</evidence>
<keyword evidence="5" id="KW-0805">Transcription regulation</keyword>
<keyword evidence="4" id="KW-0862">Zinc</keyword>
<keyword evidence="7" id="KW-0804">Transcription</keyword>
<evidence type="ECO:0000256" key="6">
    <source>
        <dbReference type="ARBA" id="ARBA00023125"/>
    </source>
</evidence>
<dbReference type="PROSITE" id="PS51030">
    <property type="entry name" value="NUCLEAR_REC_DBD_2"/>
    <property type="match status" value="1"/>
</dbReference>
<protein>
    <recommendedName>
        <fullName evidence="10">Nuclear receptor domain-containing protein</fullName>
    </recommendedName>
</protein>
<dbReference type="Pfam" id="PF00105">
    <property type="entry name" value="zf-C4"/>
    <property type="match status" value="1"/>
</dbReference>
<proteinExistence type="inferred from homology"/>
<gene>
    <name evidence="11" type="ORF">MENT_LOCUS61280</name>
</gene>
<dbReference type="OrthoDB" id="5810792at2759"/>
<feature type="domain" description="Nuclear receptor" evidence="10">
    <location>
        <begin position="6"/>
        <end position="91"/>
    </location>
</feature>
<evidence type="ECO:0000256" key="7">
    <source>
        <dbReference type="ARBA" id="ARBA00023163"/>
    </source>
</evidence>
<evidence type="ECO:0000256" key="8">
    <source>
        <dbReference type="ARBA" id="ARBA00023170"/>
    </source>
</evidence>
<dbReference type="PANTHER" id="PTHR24083">
    <property type="entry name" value="NUCLEAR HORMONE RECEPTOR"/>
    <property type="match status" value="1"/>
</dbReference>
<dbReference type="Gene3D" id="3.30.50.10">
    <property type="entry name" value="Erythroid Transcription Factor GATA-1, subunit A"/>
    <property type="match status" value="1"/>
</dbReference>